<dbReference type="InterPro" id="IPR032672">
    <property type="entry name" value="TmcA/NAT10/Kre33"/>
</dbReference>
<organism evidence="2 3">
    <name type="scientific">Sphaeroforma arctica JP610</name>
    <dbReference type="NCBI Taxonomy" id="667725"/>
    <lineage>
        <taxon>Eukaryota</taxon>
        <taxon>Ichthyosporea</taxon>
        <taxon>Ichthyophonida</taxon>
        <taxon>Sphaeroforma</taxon>
    </lineage>
</organism>
<dbReference type="GO" id="GO:1904812">
    <property type="term" value="P:rRNA acetylation involved in maturation of SSU-rRNA"/>
    <property type="evidence" value="ECO:0007669"/>
    <property type="project" value="TreeGrafter"/>
</dbReference>
<feature type="non-terminal residue" evidence="2">
    <location>
        <position position="95"/>
    </location>
</feature>
<dbReference type="eggNOG" id="KOG2036">
    <property type="taxonomic scope" value="Eukaryota"/>
</dbReference>
<name>A0A0L0F1M3_9EUKA</name>
<dbReference type="InterPro" id="IPR013562">
    <property type="entry name" value="TmcA/NAT10_N"/>
</dbReference>
<dbReference type="AlphaFoldDB" id="A0A0L0F1M3"/>
<dbReference type="GO" id="GO:0030686">
    <property type="term" value="C:90S preribosome"/>
    <property type="evidence" value="ECO:0007669"/>
    <property type="project" value="TreeGrafter"/>
</dbReference>
<keyword evidence="3" id="KW-1185">Reference proteome</keyword>
<evidence type="ECO:0000259" key="1">
    <source>
        <dbReference type="Pfam" id="PF08351"/>
    </source>
</evidence>
<dbReference type="GO" id="GO:0005730">
    <property type="term" value="C:nucleolus"/>
    <property type="evidence" value="ECO:0007669"/>
    <property type="project" value="TreeGrafter"/>
</dbReference>
<dbReference type="Gene3D" id="3.40.50.11040">
    <property type="match status" value="1"/>
</dbReference>
<feature type="domain" description="TmcA/NAT10 N-terminal" evidence="1">
    <location>
        <begin position="2"/>
        <end position="90"/>
    </location>
</feature>
<gene>
    <name evidence="2" type="ORF">SARC_16950</name>
</gene>
<dbReference type="GO" id="GO:0000049">
    <property type="term" value="F:tRNA binding"/>
    <property type="evidence" value="ECO:0007669"/>
    <property type="project" value="TreeGrafter"/>
</dbReference>
<dbReference type="GeneID" id="25917454"/>
<dbReference type="OrthoDB" id="10067491at2759"/>
<protein>
    <recommendedName>
        <fullName evidence="1">TmcA/NAT10 N-terminal domain-containing protein</fullName>
    </recommendedName>
</protein>
<dbReference type="EMBL" id="KQ250952">
    <property type="protein sequence ID" value="KNC70519.1"/>
    <property type="molecule type" value="Genomic_DNA"/>
</dbReference>
<sequence length="95" mass="10916">MKYTYYADSHKILGQTFGMLVLQDFEALTPNLLARTVETVEGGGIVVLLLRTMKSLRQLYTMTMDVHSRFRTEAHQDVVARFNERFLLSLGDCQN</sequence>
<dbReference type="RefSeq" id="XP_014144421.1">
    <property type="nucleotide sequence ID" value="XM_014288946.1"/>
</dbReference>
<dbReference type="Proteomes" id="UP000054560">
    <property type="component" value="Unassembled WGS sequence"/>
</dbReference>
<reference evidence="2 3" key="1">
    <citation type="submission" date="2011-02" db="EMBL/GenBank/DDBJ databases">
        <title>The Genome Sequence of Sphaeroforma arctica JP610.</title>
        <authorList>
            <consortium name="The Broad Institute Genome Sequencing Platform"/>
            <person name="Russ C."/>
            <person name="Cuomo C."/>
            <person name="Young S.K."/>
            <person name="Zeng Q."/>
            <person name="Gargeya S."/>
            <person name="Alvarado L."/>
            <person name="Berlin A."/>
            <person name="Chapman S.B."/>
            <person name="Chen Z."/>
            <person name="Freedman E."/>
            <person name="Gellesch M."/>
            <person name="Goldberg J."/>
            <person name="Griggs A."/>
            <person name="Gujja S."/>
            <person name="Heilman E."/>
            <person name="Heiman D."/>
            <person name="Howarth C."/>
            <person name="Mehta T."/>
            <person name="Neiman D."/>
            <person name="Pearson M."/>
            <person name="Roberts A."/>
            <person name="Saif S."/>
            <person name="Shea T."/>
            <person name="Shenoy N."/>
            <person name="Sisk P."/>
            <person name="Stolte C."/>
            <person name="Sykes S."/>
            <person name="White J."/>
            <person name="Yandava C."/>
            <person name="Burger G."/>
            <person name="Gray M.W."/>
            <person name="Holland P.W.H."/>
            <person name="King N."/>
            <person name="Lang F.B.F."/>
            <person name="Roger A.J."/>
            <person name="Ruiz-Trillo I."/>
            <person name="Haas B."/>
            <person name="Nusbaum C."/>
            <person name="Birren B."/>
        </authorList>
    </citation>
    <scope>NUCLEOTIDE SEQUENCE [LARGE SCALE GENOMIC DNA]</scope>
    <source>
        <strain evidence="2 3">JP610</strain>
    </source>
</reference>
<dbReference type="GO" id="GO:1990883">
    <property type="term" value="F:18S rRNA cytidine N-acetyltransferase activity"/>
    <property type="evidence" value="ECO:0007669"/>
    <property type="project" value="TreeGrafter"/>
</dbReference>
<dbReference type="STRING" id="667725.A0A0L0F1M3"/>
<proteinExistence type="predicted"/>
<dbReference type="Pfam" id="PF08351">
    <property type="entry name" value="TmcA_N"/>
    <property type="match status" value="1"/>
</dbReference>
<evidence type="ECO:0000313" key="2">
    <source>
        <dbReference type="EMBL" id="KNC70519.1"/>
    </source>
</evidence>
<dbReference type="PANTHER" id="PTHR10925:SF5">
    <property type="entry name" value="RNA CYTIDINE ACETYLTRANSFERASE"/>
    <property type="match status" value="1"/>
</dbReference>
<accession>A0A0L0F1M3</accession>
<evidence type="ECO:0000313" key="3">
    <source>
        <dbReference type="Proteomes" id="UP000054560"/>
    </source>
</evidence>
<dbReference type="PANTHER" id="PTHR10925">
    <property type="entry name" value="N-ACETYLTRANSFERASE 10"/>
    <property type="match status" value="1"/>
</dbReference>